<keyword evidence="1" id="KW-0805">Transcription regulation</keyword>
<dbReference type="PROSITE" id="PS00041">
    <property type="entry name" value="HTH_ARAC_FAMILY_1"/>
    <property type="match status" value="1"/>
</dbReference>
<dbReference type="Pfam" id="PF01965">
    <property type="entry name" value="DJ-1_PfpI"/>
    <property type="match status" value="1"/>
</dbReference>
<comment type="caution">
    <text evidence="5">The sequence shown here is derived from an EMBL/GenBank/DDBJ whole genome shotgun (WGS) entry which is preliminary data.</text>
</comment>
<dbReference type="EMBL" id="QQBC01000010">
    <property type="protein sequence ID" value="RDI63485.1"/>
    <property type="molecule type" value="Genomic_DNA"/>
</dbReference>
<proteinExistence type="predicted"/>
<dbReference type="InterPro" id="IPR018062">
    <property type="entry name" value="HTH_AraC-typ_CS"/>
</dbReference>
<dbReference type="SUPFAM" id="SSF52317">
    <property type="entry name" value="Class I glutamine amidotransferase-like"/>
    <property type="match status" value="1"/>
</dbReference>
<evidence type="ECO:0000256" key="1">
    <source>
        <dbReference type="ARBA" id="ARBA00023015"/>
    </source>
</evidence>
<dbReference type="InterPro" id="IPR009057">
    <property type="entry name" value="Homeodomain-like_sf"/>
</dbReference>
<dbReference type="PROSITE" id="PS01124">
    <property type="entry name" value="HTH_ARAC_FAMILY_2"/>
    <property type="match status" value="1"/>
</dbReference>
<dbReference type="RefSeq" id="WP_068004800.1">
    <property type="nucleotide sequence ID" value="NZ_QQBC01000010.1"/>
</dbReference>
<dbReference type="InterPro" id="IPR052158">
    <property type="entry name" value="INH-QAR"/>
</dbReference>
<sequence length="318" mass="33585">MASRDVAVLAFDGVRLLDTTAVLEVFTTAVTLGARYTVTLCSPDGAPVTTASATGLTVGCSYGELDRPHTVIVPGAPELPYAPPPSVLLETLPELSRGARRVASVCTGAFVLARAGMLDGRRATTHWRHTGRLARAHPKVTVEPDAIYVRDGAVTTSAGVSAGLDLALALVEEDCGAELAREVARDLVVFLQRPGGQSQFSVASRTLRPRRAVLRAVTDAVLADPAADHSLTALAARAHLSGRHLTRLFRDELGTTPALFVESARLEAAQAMLESGDSVTAAASRSGLGSDESLRRVFLRHLGVTPSAYRSRFRTASR</sequence>
<keyword evidence="3" id="KW-0804">Transcription</keyword>
<dbReference type="GO" id="GO:0003700">
    <property type="term" value="F:DNA-binding transcription factor activity"/>
    <property type="evidence" value="ECO:0007669"/>
    <property type="project" value="InterPro"/>
</dbReference>
<accession>A0A370HYC1</accession>
<dbReference type="Gene3D" id="3.40.50.880">
    <property type="match status" value="1"/>
</dbReference>
<dbReference type="GO" id="GO:0043565">
    <property type="term" value="F:sequence-specific DNA binding"/>
    <property type="evidence" value="ECO:0007669"/>
    <property type="project" value="InterPro"/>
</dbReference>
<protein>
    <submittedName>
        <fullName evidence="5">AraC family transcriptional regulator with amidase-like domain</fullName>
    </submittedName>
</protein>
<dbReference type="InterPro" id="IPR018060">
    <property type="entry name" value="HTH_AraC"/>
</dbReference>
<dbReference type="AlphaFoldDB" id="A0A370HYC1"/>
<evidence type="ECO:0000259" key="4">
    <source>
        <dbReference type="PROSITE" id="PS01124"/>
    </source>
</evidence>
<dbReference type="PANTHER" id="PTHR43130:SF3">
    <property type="entry name" value="HTH-TYPE TRANSCRIPTIONAL REGULATOR RV1931C"/>
    <property type="match status" value="1"/>
</dbReference>
<keyword evidence="2" id="KW-0238">DNA-binding</keyword>
<evidence type="ECO:0000256" key="3">
    <source>
        <dbReference type="ARBA" id="ARBA00023163"/>
    </source>
</evidence>
<name>A0A370HYC1_9NOCA</name>
<organism evidence="5 6">
    <name type="scientific">Nocardia pseudobrasiliensis</name>
    <dbReference type="NCBI Taxonomy" id="45979"/>
    <lineage>
        <taxon>Bacteria</taxon>
        <taxon>Bacillati</taxon>
        <taxon>Actinomycetota</taxon>
        <taxon>Actinomycetes</taxon>
        <taxon>Mycobacteriales</taxon>
        <taxon>Nocardiaceae</taxon>
        <taxon>Nocardia</taxon>
    </lineage>
</organism>
<evidence type="ECO:0000313" key="5">
    <source>
        <dbReference type="EMBL" id="RDI63485.1"/>
    </source>
</evidence>
<dbReference type="PANTHER" id="PTHR43130">
    <property type="entry name" value="ARAC-FAMILY TRANSCRIPTIONAL REGULATOR"/>
    <property type="match status" value="1"/>
</dbReference>
<dbReference type="Pfam" id="PF12833">
    <property type="entry name" value="HTH_18"/>
    <property type="match status" value="1"/>
</dbReference>
<dbReference type="InterPro" id="IPR029062">
    <property type="entry name" value="Class_I_gatase-like"/>
</dbReference>
<dbReference type="STRING" id="1210086.GCA_001613105_05954"/>
<evidence type="ECO:0000313" key="6">
    <source>
        <dbReference type="Proteomes" id="UP000254869"/>
    </source>
</evidence>
<feature type="domain" description="HTH araC/xylS-type" evidence="4">
    <location>
        <begin position="215"/>
        <end position="312"/>
    </location>
</feature>
<dbReference type="CDD" id="cd03137">
    <property type="entry name" value="GATase1_AraC_1"/>
    <property type="match status" value="1"/>
</dbReference>
<evidence type="ECO:0000256" key="2">
    <source>
        <dbReference type="ARBA" id="ARBA00023125"/>
    </source>
</evidence>
<dbReference type="SUPFAM" id="SSF46689">
    <property type="entry name" value="Homeodomain-like"/>
    <property type="match status" value="2"/>
</dbReference>
<dbReference type="InterPro" id="IPR002818">
    <property type="entry name" value="DJ-1/PfpI"/>
</dbReference>
<dbReference type="Gene3D" id="1.10.10.60">
    <property type="entry name" value="Homeodomain-like"/>
    <property type="match status" value="1"/>
</dbReference>
<dbReference type="SMART" id="SM00342">
    <property type="entry name" value="HTH_ARAC"/>
    <property type="match status" value="1"/>
</dbReference>
<reference evidence="5 6" key="1">
    <citation type="submission" date="2018-07" db="EMBL/GenBank/DDBJ databases">
        <title>Genomic Encyclopedia of Type Strains, Phase IV (KMG-IV): sequencing the most valuable type-strain genomes for metagenomic binning, comparative biology and taxonomic classification.</title>
        <authorList>
            <person name="Goeker M."/>
        </authorList>
    </citation>
    <scope>NUCLEOTIDE SEQUENCE [LARGE SCALE GENOMIC DNA]</scope>
    <source>
        <strain evidence="5 6">DSM 44290</strain>
    </source>
</reference>
<keyword evidence="6" id="KW-1185">Reference proteome</keyword>
<dbReference type="Proteomes" id="UP000254869">
    <property type="component" value="Unassembled WGS sequence"/>
</dbReference>
<gene>
    <name evidence="5" type="ORF">DFR76_110182</name>
</gene>